<keyword evidence="2" id="KW-1185">Reference proteome</keyword>
<proteinExistence type="predicted"/>
<gene>
    <name evidence="1" type="ORF">NUW58_g919</name>
</gene>
<dbReference type="Proteomes" id="UP001143856">
    <property type="component" value="Unassembled WGS sequence"/>
</dbReference>
<organism evidence="1 2">
    <name type="scientific">Xylaria curta</name>
    <dbReference type="NCBI Taxonomy" id="42375"/>
    <lineage>
        <taxon>Eukaryota</taxon>
        <taxon>Fungi</taxon>
        <taxon>Dikarya</taxon>
        <taxon>Ascomycota</taxon>
        <taxon>Pezizomycotina</taxon>
        <taxon>Sordariomycetes</taxon>
        <taxon>Xylariomycetidae</taxon>
        <taxon>Xylariales</taxon>
        <taxon>Xylariaceae</taxon>
        <taxon>Xylaria</taxon>
    </lineage>
</organism>
<name>A0ACC1PQS2_9PEZI</name>
<dbReference type="EMBL" id="JAPDGR010000089">
    <property type="protein sequence ID" value="KAJ2996610.1"/>
    <property type="molecule type" value="Genomic_DNA"/>
</dbReference>
<comment type="caution">
    <text evidence="1">The sequence shown here is derived from an EMBL/GenBank/DDBJ whole genome shotgun (WGS) entry which is preliminary data.</text>
</comment>
<evidence type="ECO:0000313" key="1">
    <source>
        <dbReference type="EMBL" id="KAJ2996610.1"/>
    </source>
</evidence>
<sequence length="144" mass="16111">MEKFNFGRACVLILENMQKKEMDLLETWTEELPLAISDEIREAQVIYRIMGLRSPAAVQQCLSKKVWERCFGDEPLPWIEDPTINKPTFGLGEEMKIALMREAMRTAAIGNIRVALTMLATNSMDSNTNGSREGPTTNGNGAAM</sequence>
<evidence type="ECO:0000313" key="2">
    <source>
        <dbReference type="Proteomes" id="UP001143856"/>
    </source>
</evidence>
<reference evidence="1" key="1">
    <citation type="submission" date="2022-10" db="EMBL/GenBank/DDBJ databases">
        <title>Genome Sequence of Xylaria curta.</title>
        <authorList>
            <person name="Buettner E."/>
        </authorList>
    </citation>
    <scope>NUCLEOTIDE SEQUENCE</scope>
    <source>
        <strain evidence="1">Babe10</strain>
    </source>
</reference>
<accession>A0ACC1PQS2</accession>
<protein>
    <submittedName>
        <fullName evidence="1">Uncharacterized protein</fullName>
    </submittedName>
</protein>